<accession>A0A381XE99</accession>
<proteinExistence type="predicted"/>
<name>A0A381XE99_9ZZZZ</name>
<dbReference type="InterPro" id="IPR029069">
    <property type="entry name" value="HotDog_dom_sf"/>
</dbReference>
<dbReference type="GO" id="GO:0006635">
    <property type="term" value="P:fatty acid beta-oxidation"/>
    <property type="evidence" value="ECO:0007669"/>
    <property type="project" value="TreeGrafter"/>
</dbReference>
<dbReference type="GO" id="GO:0044594">
    <property type="term" value="F:17-beta-hydroxysteroid dehydrogenase (NAD+) activity"/>
    <property type="evidence" value="ECO:0007669"/>
    <property type="project" value="TreeGrafter"/>
</dbReference>
<evidence type="ECO:0000313" key="2">
    <source>
        <dbReference type="EMBL" id="SVA62950.1"/>
    </source>
</evidence>
<organism evidence="2">
    <name type="scientific">marine metagenome</name>
    <dbReference type="NCBI Taxonomy" id="408172"/>
    <lineage>
        <taxon>unclassified sequences</taxon>
        <taxon>metagenomes</taxon>
        <taxon>ecological metagenomes</taxon>
    </lineage>
</organism>
<evidence type="ECO:0000259" key="1">
    <source>
        <dbReference type="Pfam" id="PF01575"/>
    </source>
</evidence>
<sequence>MPYYYAGASLDYNLIHIDREFAQANGLPDIILQGMCTMGLTAKHIIENDHPSKMETFKVRFLNPVLPGDELNFKSEKNDAEINIEVTNQNGNRVLRGQAKVR</sequence>
<dbReference type="PANTHER" id="PTHR13078">
    <property type="entry name" value="PEROXISOMAL MULTIFUNCTIONAL ENZYME TYPE 2-RELATED"/>
    <property type="match status" value="1"/>
</dbReference>
<dbReference type="GO" id="GO:0004300">
    <property type="term" value="F:enoyl-CoA hydratase activity"/>
    <property type="evidence" value="ECO:0007669"/>
    <property type="project" value="TreeGrafter"/>
</dbReference>
<dbReference type="GO" id="GO:0005777">
    <property type="term" value="C:peroxisome"/>
    <property type="evidence" value="ECO:0007669"/>
    <property type="project" value="TreeGrafter"/>
</dbReference>
<reference evidence="2" key="1">
    <citation type="submission" date="2018-05" db="EMBL/GenBank/DDBJ databases">
        <authorList>
            <person name="Lanie J.A."/>
            <person name="Ng W.-L."/>
            <person name="Kazmierczak K.M."/>
            <person name="Andrzejewski T.M."/>
            <person name="Davidsen T.M."/>
            <person name="Wayne K.J."/>
            <person name="Tettelin H."/>
            <person name="Glass J.I."/>
            <person name="Rusch D."/>
            <person name="Podicherti R."/>
            <person name="Tsui H.-C.T."/>
            <person name="Winkler M.E."/>
        </authorList>
    </citation>
    <scope>NUCLEOTIDE SEQUENCE</scope>
</reference>
<dbReference type="InterPro" id="IPR002539">
    <property type="entry name" value="MaoC-like_dom"/>
</dbReference>
<feature type="domain" description="MaoC-like" evidence="1">
    <location>
        <begin position="5"/>
        <end position="82"/>
    </location>
</feature>
<dbReference type="Gene3D" id="3.10.129.10">
    <property type="entry name" value="Hotdog Thioesterase"/>
    <property type="match status" value="1"/>
</dbReference>
<dbReference type="EMBL" id="UINC01014831">
    <property type="protein sequence ID" value="SVA62950.1"/>
    <property type="molecule type" value="Genomic_DNA"/>
</dbReference>
<dbReference type="PANTHER" id="PTHR13078:SF56">
    <property type="entry name" value="PEROXISOMAL MULTIFUNCTIONAL ENZYME TYPE 2"/>
    <property type="match status" value="1"/>
</dbReference>
<protein>
    <recommendedName>
        <fullName evidence="1">MaoC-like domain-containing protein</fullName>
    </recommendedName>
</protein>
<dbReference type="GO" id="GO:0003857">
    <property type="term" value="F:(3S)-3-hydroxyacyl-CoA dehydrogenase (NAD+) activity"/>
    <property type="evidence" value="ECO:0007669"/>
    <property type="project" value="TreeGrafter"/>
</dbReference>
<dbReference type="SUPFAM" id="SSF54637">
    <property type="entry name" value="Thioesterase/thiol ester dehydrase-isomerase"/>
    <property type="match status" value="1"/>
</dbReference>
<dbReference type="Pfam" id="PF01575">
    <property type="entry name" value="MaoC_dehydratas"/>
    <property type="match status" value="1"/>
</dbReference>
<dbReference type="AlphaFoldDB" id="A0A381XE99"/>
<gene>
    <name evidence="2" type="ORF">METZ01_LOCUS115804</name>
</gene>